<evidence type="ECO:0000313" key="6">
    <source>
        <dbReference type="EMBL" id="ATQ44201.1"/>
    </source>
</evidence>
<proteinExistence type="inferred from homology"/>
<keyword evidence="7" id="KW-1185">Reference proteome</keyword>
<dbReference type="GO" id="GO:0009089">
    <property type="term" value="P:lysine biosynthetic process via diaminopimelate"/>
    <property type="evidence" value="ECO:0007669"/>
    <property type="project" value="TreeGrafter"/>
</dbReference>
<organism evidence="6 7">
    <name type="scientific">Caulobacter mirabilis</name>
    <dbReference type="NCBI Taxonomy" id="69666"/>
    <lineage>
        <taxon>Bacteria</taxon>
        <taxon>Pseudomonadati</taxon>
        <taxon>Pseudomonadota</taxon>
        <taxon>Alphaproteobacteria</taxon>
        <taxon>Caulobacterales</taxon>
        <taxon>Caulobacteraceae</taxon>
        <taxon>Caulobacter</taxon>
    </lineage>
</organism>
<dbReference type="Pfam" id="PF00126">
    <property type="entry name" value="HTH_1"/>
    <property type="match status" value="1"/>
</dbReference>
<dbReference type="PANTHER" id="PTHR30427:SF1">
    <property type="entry name" value="TRANSCRIPTIONAL ACTIVATOR PROTEIN LYSR"/>
    <property type="match status" value="1"/>
</dbReference>
<keyword evidence="3" id="KW-0238">DNA-binding</keyword>
<keyword evidence="2" id="KW-0805">Transcription regulation</keyword>
<evidence type="ECO:0000256" key="1">
    <source>
        <dbReference type="ARBA" id="ARBA00009437"/>
    </source>
</evidence>
<dbReference type="InterPro" id="IPR036390">
    <property type="entry name" value="WH_DNA-bd_sf"/>
</dbReference>
<dbReference type="PROSITE" id="PS50931">
    <property type="entry name" value="HTH_LYSR"/>
    <property type="match status" value="1"/>
</dbReference>
<evidence type="ECO:0000259" key="5">
    <source>
        <dbReference type="PROSITE" id="PS50931"/>
    </source>
</evidence>
<evidence type="ECO:0000256" key="3">
    <source>
        <dbReference type="ARBA" id="ARBA00023125"/>
    </source>
</evidence>
<dbReference type="InterPro" id="IPR005119">
    <property type="entry name" value="LysR_subst-bd"/>
</dbReference>
<protein>
    <submittedName>
        <fullName evidence="6">LysR family transcriptional regulator</fullName>
    </submittedName>
</protein>
<evidence type="ECO:0000313" key="7">
    <source>
        <dbReference type="Proteomes" id="UP000228945"/>
    </source>
</evidence>
<dbReference type="Proteomes" id="UP000228945">
    <property type="component" value="Chromosome"/>
</dbReference>
<dbReference type="GO" id="GO:0010628">
    <property type="term" value="P:positive regulation of gene expression"/>
    <property type="evidence" value="ECO:0007669"/>
    <property type="project" value="TreeGrafter"/>
</dbReference>
<dbReference type="InterPro" id="IPR000847">
    <property type="entry name" value="LysR_HTH_N"/>
</dbReference>
<name>A0A2D2B1S2_9CAUL</name>
<evidence type="ECO:0000256" key="4">
    <source>
        <dbReference type="ARBA" id="ARBA00023163"/>
    </source>
</evidence>
<dbReference type="SUPFAM" id="SSF53850">
    <property type="entry name" value="Periplasmic binding protein-like II"/>
    <property type="match status" value="1"/>
</dbReference>
<evidence type="ECO:0000256" key="2">
    <source>
        <dbReference type="ARBA" id="ARBA00023015"/>
    </source>
</evidence>
<dbReference type="GO" id="GO:0003700">
    <property type="term" value="F:DNA-binding transcription factor activity"/>
    <property type="evidence" value="ECO:0007669"/>
    <property type="project" value="InterPro"/>
</dbReference>
<dbReference type="SUPFAM" id="SSF46785">
    <property type="entry name" value="Winged helix' DNA-binding domain"/>
    <property type="match status" value="1"/>
</dbReference>
<feature type="domain" description="HTH lysR-type" evidence="5">
    <location>
        <begin position="46"/>
        <end position="103"/>
    </location>
</feature>
<dbReference type="Pfam" id="PF03466">
    <property type="entry name" value="LysR_substrate"/>
    <property type="match status" value="1"/>
</dbReference>
<accession>A0A2D2B1S2</accession>
<sequence length="343" mass="37845">MRPALAITSQRPRLLRSGRAPGARRAPSDKTFLASTVRLPPLSAPMRLRHIEVFHSVYAHGSISTAARALNVSQPSVSKVLKHAEDQLGFKLFRRVKGRLAPTDEAHALFREVKEVFERLDSLKQAARNLKTGEGGHIRAAVLPALGLGIAPEAVARFRAAHPTVTFDFRTLHYDEVLRGLYEHEVDMALAYDAIQHPRIAHFQIGAGELMMMFPRGEFGPNPPERLDLKLLESKNYIGSGSTGPVSELFSAEVEAQALTINEPITSSTFYMAASMVRFGVGVAVVDEFTARFEASEKIDFRPLSNPLRFGVYCMHLEDRPLSNLSQSFTKVMAEVLAERAGG</sequence>
<dbReference type="KEGG" id="cmb:CSW64_18320"/>
<comment type="similarity">
    <text evidence="1">Belongs to the LysR transcriptional regulatory family.</text>
</comment>
<dbReference type="Gene3D" id="1.10.10.10">
    <property type="entry name" value="Winged helix-like DNA-binding domain superfamily/Winged helix DNA-binding domain"/>
    <property type="match status" value="1"/>
</dbReference>
<dbReference type="EMBL" id="CP024201">
    <property type="protein sequence ID" value="ATQ44201.1"/>
    <property type="molecule type" value="Genomic_DNA"/>
</dbReference>
<keyword evidence="4" id="KW-0804">Transcription</keyword>
<dbReference type="AlphaFoldDB" id="A0A2D2B1S2"/>
<dbReference type="OrthoDB" id="8479870at2"/>
<reference evidence="6 7" key="1">
    <citation type="submission" date="2017-10" db="EMBL/GenBank/DDBJ databases">
        <title>Genome sequence of Caulobacter mirabilis FWC38.</title>
        <authorList>
            <person name="Fiebig A."/>
            <person name="Crosson S."/>
        </authorList>
    </citation>
    <scope>NUCLEOTIDE SEQUENCE [LARGE SCALE GENOMIC DNA]</scope>
    <source>
        <strain evidence="6 7">FWC 38</strain>
    </source>
</reference>
<dbReference type="PRINTS" id="PR00039">
    <property type="entry name" value="HTHLYSR"/>
</dbReference>
<dbReference type="InterPro" id="IPR036388">
    <property type="entry name" value="WH-like_DNA-bd_sf"/>
</dbReference>
<gene>
    <name evidence="6" type="ORF">CSW64_18320</name>
</gene>
<dbReference type="PANTHER" id="PTHR30427">
    <property type="entry name" value="TRANSCRIPTIONAL ACTIVATOR PROTEIN LYSR"/>
    <property type="match status" value="1"/>
</dbReference>
<dbReference type="Gene3D" id="3.40.190.10">
    <property type="entry name" value="Periplasmic binding protein-like II"/>
    <property type="match status" value="2"/>
</dbReference>
<dbReference type="GO" id="GO:0043565">
    <property type="term" value="F:sequence-specific DNA binding"/>
    <property type="evidence" value="ECO:0007669"/>
    <property type="project" value="TreeGrafter"/>
</dbReference>